<name>A0ABS0XQ25_9SPHN</name>
<sequence>MRPRVLVCSPIPVVRVGSAWHTLDLWAHDINAQADVADITLRCAAVDTTSDALAPLAPGIALVTEDDDLASVIPQTDFIQIPGNAGWLTSRPYLPIVQWAKRFGKPVFLGISSNRARTYTMNAKGKSLFARTKALLQFVDIRMTQLFLASRCAGVFVVGEGLRKLVWPVARDVHVGVASWVDADDIAPPRADHDRPLRVCMAGRLEPMKGFHIGIDAFALAGQERFASLTIIGRGAEQDALARQAEQGQLADFAILPPVGYPTAFFHFLDNQDIVLMTNLNDEQPRLIFDAISRGCIPLCPDTPPYRALGLDTRILYEQGSAASLADRLRSLADPALRRQVGHVIAAKATTYTVHTMHRARLDWMAEIAARR</sequence>
<feature type="domain" description="Glycosyl transferase family 1" evidence="1">
    <location>
        <begin position="194"/>
        <end position="333"/>
    </location>
</feature>
<dbReference type="RefSeq" id="WP_199037558.1">
    <property type="nucleotide sequence ID" value="NZ_JAELXS010000005.1"/>
</dbReference>
<dbReference type="SUPFAM" id="SSF53756">
    <property type="entry name" value="UDP-Glycosyltransferase/glycogen phosphorylase"/>
    <property type="match status" value="1"/>
</dbReference>
<evidence type="ECO:0000259" key="1">
    <source>
        <dbReference type="Pfam" id="PF00534"/>
    </source>
</evidence>
<keyword evidence="3" id="KW-1185">Reference proteome</keyword>
<evidence type="ECO:0000313" key="3">
    <source>
        <dbReference type="Proteomes" id="UP000640426"/>
    </source>
</evidence>
<dbReference type="Gene3D" id="3.40.50.2000">
    <property type="entry name" value="Glycogen Phosphorylase B"/>
    <property type="match status" value="1"/>
</dbReference>
<dbReference type="InterPro" id="IPR001296">
    <property type="entry name" value="Glyco_trans_1"/>
</dbReference>
<evidence type="ECO:0000313" key="2">
    <source>
        <dbReference type="EMBL" id="MBJ6122137.1"/>
    </source>
</evidence>
<reference evidence="3" key="1">
    <citation type="submission" date="2020-12" db="EMBL/GenBank/DDBJ databases">
        <title>Hymenobacter sp.</title>
        <authorList>
            <person name="Kim M.K."/>
        </authorList>
    </citation>
    <scope>NUCLEOTIDE SEQUENCE [LARGE SCALE GENOMIC DNA]</scope>
    <source>
        <strain evidence="3">BT553</strain>
    </source>
</reference>
<accession>A0ABS0XQ25</accession>
<dbReference type="Pfam" id="PF00534">
    <property type="entry name" value="Glycos_transf_1"/>
    <property type="match status" value="1"/>
</dbReference>
<comment type="caution">
    <text evidence="2">The sequence shown here is derived from an EMBL/GenBank/DDBJ whole genome shotgun (WGS) entry which is preliminary data.</text>
</comment>
<dbReference type="EMBL" id="JAELXS010000005">
    <property type="protein sequence ID" value="MBJ6122137.1"/>
    <property type="molecule type" value="Genomic_DNA"/>
</dbReference>
<dbReference type="Proteomes" id="UP000640426">
    <property type="component" value="Unassembled WGS sequence"/>
</dbReference>
<proteinExistence type="predicted"/>
<protein>
    <submittedName>
        <fullName evidence="2">Glycosyltransferase</fullName>
    </submittedName>
</protein>
<gene>
    <name evidence="2" type="ORF">JAO74_10070</name>
</gene>
<organism evidence="2 3">
    <name type="scientific">Sphingomonas mollis</name>
    <dbReference type="NCBI Taxonomy" id="2795726"/>
    <lineage>
        <taxon>Bacteria</taxon>
        <taxon>Pseudomonadati</taxon>
        <taxon>Pseudomonadota</taxon>
        <taxon>Alphaproteobacteria</taxon>
        <taxon>Sphingomonadales</taxon>
        <taxon>Sphingomonadaceae</taxon>
        <taxon>Sphingomonas</taxon>
    </lineage>
</organism>